<sequence>MSLLPTLSPTPSPHLLLNPKLTAQTRNPTARPPSHPSRSLSSLPPPVHHPPDNPTGASRHAASISSLARSHRWSHLLSSFSSMLSDGSRPDKFLLPKVLKACSELRAPLAGATVHSYMIRIQLSPDVFVNNSLIDMYSKCGDLDSSRLVFDRMPERDVVSWTALLNAYSTAGLLDDAVDVFNSMRENGVRPDLICWNALISGHARSGDIGKAARLMEEMAASALEPGVNSWNGIISGCVQNGLFETAAFVFRDMCSRVRPNGVTVASVLPACSGLGGLSLGRELHCYVIRSGIKTNVYVGGSLVDMYLKCGMKEYAERVFSMVQDKNTTICNEMIAAYVEEDEIGEALELLASMKEGGLEPDVVTYNTFLAAYARKGKKQEAFELMSEMSERGLRPNVVSVNALISGFHHSGLNTEALRVFRTQLSEGVSVRPNAVSVTSLLSVCTDLQLRHLGKEIHGYVTRNDFESSIFVSSALVDMYARCEEIDSAKTVFDGITDKNVVSWNVLMAGHNHNGNPEAALKLFTEMLEESTVPPNSVTLMILLLACSNTAALSLGKELHGYIEKQKPDDYPVALASGLISMYAKCGSIGDARLVFGCADRKDVAVWNAMISGYSLHGMGTDAIDLFEDMEASGIKPDRITFAALLSACAQEGLVDEGWNYFYAMEAVYDVAPTLEHFTCMVDVTSTAGLLEESLDFVRRMPFEPDACVWATLLKACKLHSNYEVGEKAARALFELEPTNVSNYIVLSNIFAMSGMWDSSNSVREDMKVRGLKTVRACSRIRIGTRIHEFRAGDGSHPQMKKILDEWDRLANAMEQGGYVPRNVSFCEEEGEVDPFCCYHTEKLALCYGIISSQAWSPIRISKDIRMCMDCHSSMKLISEIIKREIFVADGCFYHHFKGGKCSCRDRW</sequence>
<dbReference type="Pfam" id="PF20431">
    <property type="entry name" value="E_motif"/>
    <property type="match status" value="1"/>
</dbReference>
<feature type="domain" description="DYW" evidence="4">
    <location>
        <begin position="829"/>
        <end position="908"/>
    </location>
</feature>
<protein>
    <submittedName>
        <fullName evidence="5">Pentatricopeptide repeat-containing protein-like</fullName>
    </submittedName>
</protein>
<evidence type="ECO:0000256" key="3">
    <source>
        <dbReference type="SAM" id="MobiDB-lite"/>
    </source>
</evidence>
<dbReference type="NCBIfam" id="TIGR00756">
    <property type="entry name" value="PPR"/>
    <property type="match status" value="8"/>
</dbReference>
<keyword evidence="1" id="KW-0677">Repeat</keyword>
<proteinExistence type="predicted"/>
<dbReference type="Proteomes" id="UP001140949">
    <property type="component" value="Unassembled WGS sequence"/>
</dbReference>
<dbReference type="GO" id="GO:0009451">
    <property type="term" value="P:RNA modification"/>
    <property type="evidence" value="ECO:0007669"/>
    <property type="project" value="InterPro"/>
</dbReference>
<dbReference type="Gene3D" id="1.25.40.10">
    <property type="entry name" value="Tetratricopeptide repeat domain"/>
    <property type="match status" value="5"/>
</dbReference>
<feature type="repeat" description="PPR" evidence="2">
    <location>
        <begin position="362"/>
        <end position="396"/>
    </location>
</feature>
<dbReference type="Pfam" id="PF13041">
    <property type="entry name" value="PPR_2"/>
    <property type="match status" value="4"/>
</dbReference>
<feature type="repeat" description="PPR" evidence="2">
    <location>
        <begin position="126"/>
        <end position="156"/>
    </location>
</feature>
<dbReference type="InterPro" id="IPR032867">
    <property type="entry name" value="DYW_dom"/>
</dbReference>
<dbReference type="Pfam" id="PF14432">
    <property type="entry name" value="DYW_deaminase"/>
    <property type="match status" value="1"/>
</dbReference>
<evidence type="ECO:0000313" key="6">
    <source>
        <dbReference type="Proteomes" id="UP001140949"/>
    </source>
</evidence>
<dbReference type="InterPro" id="IPR002885">
    <property type="entry name" value="PPR_rpt"/>
</dbReference>
<feature type="repeat" description="PPR" evidence="2">
    <location>
        <begin position="157"/>
        <end position="191"/>
    </location>
</feature>
<feature type="region of interest" description="Disordered" evidence="3">
    <location>
        <begin position="1"/>
        <end position="63"/>
    </location>
</feature>
<name>A0AAX6FYC7_IRIPA</name>
<dbReference type="Pfam" id="PF01535">
    <property type="entry name" value="PPR"/>
    <property type="match status" value="3"/>
</dbReference>
<dbReference type="PANTHER" id="PTHR47926:SF421">
    <property type="entry name" value="DYW DOMAIN-CONTAINING PROTEIN"/>
    <property type="match status" value="1"/>
</dbReference>
<dbReference type="PANTHER" id="PTHR47926">
    <property type="entry name" value="PENTATRICOPEPTIDE REPEAT-CONTAINING PROTEIN"/>
    <property type="match status" value="1"/>
</dbReference>
<dbReference type="GO" id="GO:0008270">
    <property type="term" value="F:zinc ion binding"/>
    <property type="evidence" value="ECO:0007669"/>
    <property type="project" value="InterPro"/>
</dbReference>
<evidence type="ECO:0000259" key="4">
    <source>
        <dbReference type="Pfam" id="PF14432"/>
    </source>
</evidence>
<feature type="repeat" description="PPR" evidence="2">
    <location>
        <begin position="397"/>
        <end position="431"/>
    </location>
</feature>
<feature type="repeat" description="PPR" evidence="2">
    <location>
        <begin position="192"/>
        <end position="226"/>
    </location>
</feature>
<accession>A0AAX6FYC7</accession>
<evidence type="ECO:0000256" key="1">
    <source>
        <dbReference type="ARBA" id="ARBA00022737"/>
    </source>
</evidence>
<organism evidence="5 6">
    <name type="scientific">Iris pallida</name>
    <name type="common">Sweet iris</name>
    <dbReference type="NCBI Taxonomy" id="29817"/>
    <lineage>
        <taxon>Eukaryota</taxon>
        <taxon>Viridiplantae</taxon>
        <taxon>Streptophyta</taxon>
        <taxon>Embryophyta</taxon>
        <taxon>Tracheophyta</taxon>
        <taxon>Spermatophyta</taxon>
        <taxon>Magnoliopsida</taxon>
        <taxon>Liliopsida</taxon>
        <taxon>Asparagales</taxon>
        <taxon>Iridaceae</taxon>
        <taxon>Iridoideae</taxon>
        <taxon>Irideae</taxon>
        <taxon>Iris</taxon>
    </lineage>
</organism>
<evidence type="ECO:0000256" key="2">
    <source>
        <dbReference type="PROSITE-ProRule" id="PRU00708"/>
    </source>
</evidence>
<dbReference type="PROSITE" id="PS51375">
    <property type="entry name" value="PPR"/>
    <property type="match status" value="8"/>
</dbReference>
<feature type="compositionally biased region" description="Low complexity" evidence="3">
    <location>
        <begin position="1"/>
        <end position="17"/>
    </location>
</feature>
<feature type="repeat" description="PPR" evidence="2">
    <location>
        <begin position="603"/>
        <end position="637"/>
    </location>
</feature>
<dbReference type="AlphaFoldDB" id="A0AAX6FYC7"/>
<dbReference type="InterPro" id="IPR046848">
    <property type="entry name" value="E_motif"/>
</dbReference>
<keyword evidence="6" id="KW-1185">Reference proteome</keyword>
<dbReference type="FunFam" id="1.25.40.10:FF:000344">
    <property type="entry name" value="Pentatricopeptide repeat-containing protein"/>
    <property type="match status" value="1"/>
</dbReference>
<dbReference type="FunFam" id="1.25.40.10:FF:000378">
    <property type="entry name" value="Pentatricopeptide repeat-containing protein mitochondrial"/>
    <property type="match status" value="1"/>
</dbReference>
<gene>
    <name evidence="5" type="ORF">M6B38_392240</name>
</gene>
<dbReference type="InterPro" id="IPR011990">
    <property type="entry name" value="TPR-like_helical_dom_sf"/>
</dbReference>
<comment type="caution">
    <text evidence="5">The sequence shown here is derived from an EMBL/GenBank/DDBJ whole genome shotgun (WGS) entry which is preliminary data.</text>
</comment>
<dbReference type="GO" id="GO:0003723">
    <property type="term" value="F:RNA binding"/>
    <property type="evidence" value="ECO:0007669"/>
    <property type="project" value="InterPro"/>
</dbReference>
<feature type="repeat" description="PPR" evidence="2">
    <location>
        <begin position="500"/>
        <end position="534"/>
    </location>
</feature>
<feature type="repeat" description="PPR" evidence="2">
    <location>
        <begin position="327"/>
        <end position="361"/>
    </location>
</feature>
<evidence type="ECO:0000313" key="5">
    <source>
        <dbReference type="EMBL" id="KAJ6821434.1"/>
    </source>
</evidence>
<reference evidence="5" key="2">
    <citation type="submission" date="2023-04" db="EMBL/GenBank/DDBJ databases">
        <authorList>
            <person name="Bruccoleri R.E."/>
            <person name="Oakeley E.J."/>
            <person name="Faust A.-M."/>
            <person name="Dessus-Babus S."/>
            <person name="Altorfer M."/>
            <person name="Burckhardt D."/>
            <person name="Oertli M."/>
            <person name="Naumann U."/>
            <person name="Petersen F."/>
            <person name="Wong J."/>
        </authorList>
    </citation>
    <scope>NUCLEOTIDE SEQUENCE</scope>
    <source>
        <strain evidence="5">GSM-AAB239-AS_SAM_17_03QT</strain>
        <tissue evidence="5">Leaf</tissue>
    </source>
</reference>
<dbReference type="InterPro" id="IPR046960">
    <property type="entry name" value="PPR_At4g14850-like_plant"/>
</dbReference>
<dbReference type="EMBL" id="JANAVB010024998">
    <property type="protein sequence ID" value="KAJ6821434.1"/>
    <property type="molecule type" value="Genomic_DNA"/>
</dbReference>
<reference evidence="5" key="1">
    <citation type="journal article" date="2023" name="GigaByte">
        <title>Genome assembly of the bearded iris, Iris pallida Lam.</title>
        <authorList>
            <person name="Bruccoleri R.E."/>
            <person name="Oakeley E.J."/>
            <person name="Faust A.M.E."/>
            <person name="Altorfer M."/>
            <person name="Dessus-Babus S."/>
            <person name="Burckhardt D."/>
            <person name="Oertli M."/>
            <person name="Naumann U."/>
            <person name="Petersen F."/>
            <person name="Wong J."/>
        </authorList>
    </citation>
    <scope>NUCLEOTIDE SEQUENCE</scope>
    <source>
        <strain evidence="5">GSM-AAB239-AS_SAM_17_03QT</strain>
    </source>
</reference>
<dbReference type="FunFam" id="1.25.40.10:FF:000682">
    <property type="entry name" value="Pentatricopeptide repeat-containing protein At3g16610"/>
    <property type="match status" value="1"/>
</dbReference>